<proteinExistence type="predicted"/>
<comment type="caution">
    <text evidence="1">The sequence shown here is derived from an EMBL/GenBank/DDBJ whole genome shotgun (WGS) entry which is preliminary data.</text>
</comment>
<reference evidence="1 2" key="1">
    <citation type="journal article" date="2019" name="Commun. Biol.">
        <title>The bagworm genome reveals a unique fibroin gene that provides high tensile strength.</title>
        <authorList>
            <person name="Kono N."/>
            <person name="Nakamura H."/>
            <person name="Ohtoshi R."/>
            <person name="Tomita M."/>
            <person name="Numata K."/>
            <person name="Arakawa K."/>
        </authorList>
    </citation>
    <scope>NUCLEOTIDE SEQUENCE [LARGE SCALE GENOMIC DNA]</scope>
</reference>
<name>A0A4C1THL8_EUMVA</name>
<keyword evidence="2" id="KW-1185">Reference proteome</keyword>
<evidence type="ECO:0000313" key="1">
    <source>
        <dbReference type="EMBL" id="GBP12938.1"/>
    </source>
</evidence>
<organism evidence="1 2">
    <name type="scientific">Eumeta variegata</name>
    <name type="common">Bagworm moth</name>
    <name type="synonym">Eumeta japonica</name>
    <dbReference type="NCBI Taxonomy" id="151549"/>
    <lineage>
        <taxon>Eukaryota</taxon>
        <taxon>Metazoa</taxon>
        <taxon>Ecdysozoa</taxon>
        <taxon>Arthropoda</taxon>
        <taxon>Hexapoda</taxon>
        <taxon>Insecta</taxon>
        <taxon>Pterygota</taxon>
        <taxon>Neoptera</taxon>
        <taxon>Endopterygota</taxon>
        <taxon>Lepidoptera</taxon>
        <taxon>Glossata</taxon>
        <taxon>Ditrysia</taxon>
        <taxon>Tineoidea</taxon>
        <taxon>Psychidae</taxon>
        <taxon>Oiketicinae</taxon>
        <taxon>Eumeta</taxon>
    </lineage>
</organism>
<gene>
    <name evidence="1" type="ORF">EVAR_79284_1</name>
</gene>
<accession>A0A4C1THL8</accession>
<dbReference type="AlphaFoldDB" id="A0A4C1THL8"/>
<dbReference type="EMBL" id="BGZK01000054">
    <property type="protein sequence ID" value="GBP12938.1"/>
    <property type="molecule type" value="Genomic_DNA"/>
</dbReference>
<evidence type="ECO:0000313" key="2">
    <source>
        <dbReference type="Proteomes" id="UP000299102"/>
    </source>
</evidence>
<sequence length="182" mass="20388">MLAYGALNFNPSLYVCVYVCSIVALQRPNAWAEFDGSAKTAKCRDLVVSAESRYTAHFLWGQLWHDVHLESFGSCGGPNALGKELFLKIIQQLHRDARRGSGGAQYNTRNSTAVNRVAPGNEYDYIASFWNCVRERLRKLEAYADCRIQLPLLEAPDALSCVRVYASYWCSGDVEHLLAKCS</sequence>
<protein>
    <submittedName>
        <fullName evidence="1">Uncharacterized protein</fullName>
    </submittedName>
</protein>
<dbReference type="Proteomes" id="UP000299102">
    <property type="component" value="Unassembled WGS sequence"/>
</dbReference>